<accession>A0A9W8ZT75</accession>
<feature type="chain" id="PRO_5040824744" description="Protein kinase domain-containing protein" evidence="1">
    <location>
        <begin position="23"/>
        <end position="344"/>
    </location>
</feature>
<keyword evidence="1" id="KW-0732">Signal</keyword>
<protein>
    <recommendedName>
        <fullName evidence="4">Protein kinase domain-containing protein</fullName>
    </recommendedName>
</protein>
<dbReference type="AlphaFoldDB" id="A0A9W8ZT75"/>
<gene>
    <name evidence="2" type="ORF">C8J55DRAFT_493406</name>
</gene>
<dbReference type="InterPro" id="IPR011009">
    <property type="entry name" value="Kinase-like_dom_sf"/>
</dbReference>
<reference evidence="2" key="2">
    <citation type="journal article" date="2023" name="Proc. Natl. Acad. Sci. U.S.A.">
        <title>A global phylogenomic analysis of the shiitake genus Lentinula.</title>
        <authorList>
            <person name="Sierra-Patev S."/>
            <person name="Min B."/>
            <person name="Naranjo-Ortiz M."/>
            <person name="Looney B."/>
            <person name="Konkel Z."/>
            <person name="Slot J.C."/>
            <person name="Sakamoto Y."/>
            <person name="Steenwyk J.L."/>
            <person name="Rokas A."/>
            <person name="Carro J."/>
            <person name="Camarero S."/>
            <person name="Ferreira P."/>
            <person name="Molpeceres G."/>
            <person name="Ruiz-Duenas F.J."/>
            <person name="Serrano A."/>
            <person name="Henrissat B."/>
            <person name="Drula E."/>
            <person name="Hughes K.W."/>
            <person name="Mata J.L."/>
            <person name="Ishikawa N.K."/>
            <person name="Vargas-Isla R."/>
            <person name="Ushijima S."/>
            <person name="Smith C.A."/>
            <person name="Donoghue J."/>
            <person name="Ahrendt S."/>
            <person name="Andreopoulos W."/>
            <person name="He G."/>
            <person name="LaButti K."/>
            <person name="Lipzen A."/>
            <person name="Ng V."/>
            <person name="Riley R."/>
            <person name="Sandor L."/>
            <person name="Barry K."/>
            <person name="Martinez A.T."/>
            <person name="Xiao Y."/>
            <person name="Gibbons J.G."/>
            <person name="Terashima K."/>
            <person name="Grigoriev I.V."/>
            <person name="Hibbett D."/>
        </authorList>
    </citation>
    <scope>NUCLEOTIDE SEQUENCE</scope>
    <source>
        <strain evidence="2">Sp2 HRB7682 ss15</strain>
    </source>
</reference>
<name>A0A9W8ZT75_9AGAR</name>
<proteinExistence type="predicted"/>
<evidence type="ECO:0000313" key="3">
    <source>
        <dbReference type="Proteomes" id="UP001150238"/>
    </source>
</evidence>
<organism evidence="2 3">
    <name type="scientific">Lentinula lateritia</name>
    <dbReference type="NCBI Taxonomy" id="40482"/>
    <lineage>
        <taxon>Eukaryota</taxon>
        <taxon>Fungi</taxon>
        <taxon>Dikarya</taxon>
        <taxon>Basidiomycota</taxon>
        <taxon>Agaricomycotina</taxon>
        <taxon>Agaricomycetes</taxon>
        <taxon>Agaricomycetidae</taxon>
        <taxon>Agaricales</taxon>
        <taxon>Marasmiineae</taxon>
        <taxon>Omphalotaceae</taxon>
        <taxon>Lentinula</taxon>
    </lineage>
</organism>
<dbReference type="SUPFAM" id="SSF56112">
    <property type="entry name" value="Protein kinase-like (PK-like)"/>
    <property type="match status" value="1"/>
</dbReference>
<feature type="signal peptide" evidence="1">
    <location>
        <begin position="1"/>
        <end position="22"/>
    </location>
</feature>
<evidence type="ECO:0008006" key="4">
    <source>
        <dbReference type="Google" id="ProtNLM"/>
    </source>
</evidence>
<reference evidence="2" key="1">
    <citation type="submission" date="2022-08" db="EMBL/GenBank/DDBJ databases">
        <authorList>
            <consortium name="DOE Joint Genome Institute"/>
            <person name="Min B."/>
            <person name="Riley R."/>
            <person name="Sierra-Patev S."/>
            <person name="Naranjo-Ortiz M."/>
            <person name="Looney B."/>
            <person name="Konkel Z."/>
            <person name="Slot J.C."/>
            <person name="Sakamoto Y."/>
            <person name="Steenwyk J.L."/>
            <person name="Rokas A."/>
            <person name="Carro J."/>
            <person name="Camarero S."/>
            <person name="Ferreira P."/>
            <person name="Molpeceres G."/>
            <person name="Ruiz-Duenas F.J."/>
            <person name="Serrano A."/>
            <person name="Henrissat B."/>
            <person name="Drula E."/>
            <person name="Hughes K.W."/>
            <person name="Mata J.L."/>
            <person name="Ishikawa N.K."/>
            <person name="Vargas-Isla R."/>
            <person name="Ushijima S."/>
            <person name="Smith C.A."/>
            <person name="Ahrendt S."/>
            <person name="Andreopoulos W."/>
            <person name="He G."/>
            <person name="Labutti K."/>
            <person name="Lipzen A."/>
            <person name="Ng V."/>
            <person name="Sandor L."/>
            <person name="Barry K."/>
            <person name="Martinez A.T."/>
            <person name="Xiao Y."/>
            <person name="Gibbons J.G."/>
            <person name="Terashima K."/>
            <person name="Hibbett D.S."/>
            <person name="Grigoriev I.V."/>
        </authorList>
    </citation>
    <scope>NUCLEOTIDE SEQUENCE</scope>
    <source>
        <strain evidence="2">Sp2 HRB7682 ss15</strain>
    </source>
</reference>
<comment type="caution">
    <text evidence="2">The sequence shown here is derived from an EMBL/GenBank/DDBJ whole genome shotgun (WGS) entry which is preliminary data.</text>
</comment>
<sequence length="344" mass="39083">MHFCSTFLNVIFWTSLLLAAGAIPYDRSKQGVYQSDPDLGTSALRHSVVPVQLRSSEVHSLERRKEAGAAAQEFANEWFGQLHYEDWIDYSFNSKCVGYDTNEETFMLYALGNNLTTKVADRKLLASIGSYNKGIFTLPNLRDSVVKLVRLTGLCHETASCEIVSLKAFRQQVTSGFATLPEGNVGVIIMKKVEGISFLESSKWSNTLDEAQKLNALNALKREVQEMIYNLLRERKPLFSDFQNGNILIDAEEKAHLVDFGFPGVWPVKKIPERNVFNKWFERRWYFLWQSAYVQLGYPVPVFYQPKAEGHTSEKKNWSKSILTKLGLGGTKRKGKRGSFAIDQ</sequence>
<dbReference type="Proteomes" id="UP001150238">
    <property type="component" value="Unassembled WGS sequence"/>
</dbReference>
<evidence type="ECO:0000256" key="1">
    <source>
        <dbReference type="SAM" id="SignalP"/>
    </source>
</evidence>
<evidence type="ECO:0000313" key="2">
    <source>
        <dbReference type="EMBL" id="KAJ4465505.1"/>
    </source>
</evidence>
<dbReference type="EMBL" id="JANVFS010000050">
    <property type="protein sequence ID" value="KAJ4465505.1"/>
    <property type="molecule type" value="Genomic_DNA"/>
</dbReference>